<protein>
    <submittedName>
        <fullName evidence="5">Mycofactocin-coupled SDR family oxidoreductase</fullName>
    </submittedName>
</protein>
<proteinExistence type="inferred from homology"/>
<dbReference type="InterPro" id="IPR023985">
    <property type="entry name" value="SDR_subfam_1"/>
</dbReference>
<evidence type="ECO:0000313" key="5">
    <source>
        <dbReference type="EMBL" id="GAA5156078.1"/>
    </source>
</evidence>
<keyword evidence="3" id="KW-0520">NAD</keyword>
<evidence type="ECO:0000256" key="3">
    <source>
        <dbReference type="ARBA" id="ARBA00023027"/>
    </source>
</evidence>
<dbReference type="PRINTS" id="PR00080">
    <property type="entry name" value="SDRFAMILY"/>
</dbReference>
<dbReference type="PANTHER" id="PTHR24321:SF8">
    <property type="entry name" value="ESTRADIOL 17-BETA-DEHYDROGENASE 8-RELATED"/>
    <property type="match status" value="1"/>
</dbReference>
<dbReference type="PROSITE" id="PS00061">
    <property type="entry name" value="ADH_SHORT"/>
    <property type="match status" value="1"/>
</dbReference>
<dbReference type="NCBIfam" id="NF009467">
    <property type="entry name" value="PRK12826.1-3"/>
    <property type="match status" value="1"/>
</dbReference>
<accession>A0ABP9Q2J3</accession>
<dbReference type="Pfam" id="PF00106">
    <property type="entry name" value="adh_short"/>
    <property type="match status" value="1"/>
</dbReference>
<evidence type="ECO:0000313" key="6">
    <source>
        <dbReference type="Proteomes" id="UP001428817"/>
    </source>
</evidence>
<dbReference type="NCBIfam" id="TIGR03971">
    <property type="entry name" value="SDR_subfam_1"/>
    <property type="match status" value="1"/>
</dbReference>
<dbReference type="CDD" id="cd05233">
    <property type="entry name" value="SDR_c"/>
    <property type="match status" value="1"/>
</dbReference>
<sequence length="292" mass="30903">MVGRPTNVTRMGRVEGKVALITGAARGQGRAHAIRLAEEGADIVAVDACTDFATSPVGGATEEDLAQTAKAVEDQDRRILTRRADVRDSAALDRVVADAVAEFGGIDIVCANAGIASFGPAWELSEDTWQEMIDINLTGVWKTAKAVIPHLIERGRGGSIIITSSMAGLVAYPNLAHYVSAKHGLVGLMRGLAVELASHRIRVNSIHPTTVDTPMIDNAPIRELFLPGVENPTKEAASELMKAMNALPVPWVESVDISNAVLYLASDEARYITGVTLPVDAGAAAPYKIPHA</sequence>
<evidence type="ECO:0000256" key="4">
    <source>
        <dbReference type="RuleBase" id="RU000363"/>
    </source>
</evidence>
<dbReference type="InterPro" id="IPR002347">
    <property type="entry name" value="SDR_fam"/>
</dbReference>
<dbReference type="InterPro" id="IPR020904">
    <property type="entry name" value="Sc_DH/Rdtase_CS"/>
</dbReference>
<dbReference type="Gene3D" id="3.40.50.720">
    <property type="entry name" value="NAD(P)-binding Rossmann-like Domain"/>
    <property type="match status" value="1"/>
</dbReference>
<name>A0ABP9Q2J3_9PSEU</name>
<dbReference type="PANTHER" id="PTHR24321">
    <property type="entry name" value="DEHYDROGENASES, SHORT CHAIN"/>
    <property type="match status" value="1"/>
</dbReference>
<keyword evidence="2" id="KW-0560">Oxidoreductase</keyword>
<dbReference type="Proteomes" id="UP001428817">
    <property type="component" value="Unassembled WGS sequence"/>
</dbReference>
<organism evidence="5 6">
    <name type="scientific">Pseudonocardia eucalypti</name>
    <dbReference type="NCBI Taxonomy" id="648755"/>
    <lineage>
        <taxon>Bacteria</taxon>
        <taxon>Bacillati</taxon>
        <taxon>Actinomycetota</taxon>
        <taxon>Actinomycetes</taxon>
        <taxon>Pseudonocardiales</taxon>
        <taxon>Pseudonocardiaceae</taxon>
        <taxon>Pseudonocardia</taxon>
    </lineage>
</organism>
<keyword evidence="6" id="KW-1185">Reference proteome</keyword>
<comment type="similarity">
    <text evidence="1 4">Belongs to the short-chain dehydrogenases/reductases (SDR) family.</text>
</comment>
<dbReference type="SUPFAM" id="SSF51735">
    <property type="entry name" value="NAD(P)-binding Rossmann-fold domains"/>
    <property type="match status" value="1"/>
</dbReference>
<dbReference type="EMBL" id="BAABJP010000010">
    <property type="protein sequence ID" value="GAA5156078.1"/>
    <property type="molecule type" value="Genomic_DNA"/>
</dbReference>
<gene>
    <name evidence="5" type="ORF">GCM10023321_31040</name>
</gene>
<reference evidence="6" key="1">
    <citation type="journal article" date="2019" name="Int. J. Syst. Evol. Microbiol.">
        <title>The Global Catalogue of Microorganisms (GCM) 10K type strain sequencing project: providing services to taxonomists for standard genome sequencing and annotation.</title>
        <authorList>
            <consortium name="The Broad Institute Genomics Platform"/>
            <consortium name="The Broad Institute Genome Sequencing Center for Infectious Disease"/>
            <person name="Wu L."/>
            <person name="Ma J."/>
        </authorList>
    </citation>
    <scope>NUCLEOTIDE SEQUENCE [LARGE SCALE GENOMIC DNA]</scope>
    <source>
        <strain evidence="6">JCM 18303</strain>
    </source>
</reference>
<comment type="caution">
    <text evidence="5">The sequence shown here is derived from an EMBL/GenBank/DDBJ whole genome shotgun (WGS) entry which is preliminary data.</text>
</comment>
<dbReference type="InterPro" id="IPR036291">
    <property type="entry name" value="NAD(P)-bd_dom_sf"/>
</dbReference>
<evidence type="ECO:0000256" key="2">
    <source>
        <dbReference type="ARBA" id="ARBA00023002"/>
    </source>
</evidence>
<dbReference type="PRINTS" id="PR00081">
    <property type="entry name" value="GDHRDH"/>
</dbReference>
<evidence type="ECO:0000256" key="1">
    <source>
        <dbReference type="ARBA" id="ARBA00006484"/>
    </source>
</evidence>